<dbReference type="RefSeq" id="WP_379810070.1">
    <property type="nucleotide sequence ID" value="NZ_JBHUPC010000006.1"/>
</dbReference>
<evidence type="ECO:0000313" key="6">
    <source>
        <dbReference type="Proteomes" id="UP001597534"/>
    </source>
</evidence>
<evidence type="ECO:0000259" key="4">
    <source>
        <dbReference type="SMART" id="SM00646"/>
    </source>
</evidence>
<organism evidence="5 6">
    <name type="scientific">Flavobacterium chuncheonense</name>
    <dbReference type="NCBI Taxonomy" id="2026653"/>
    <lineage>
        <taxon>Bacteria</taxon>
        <taxon>Pseudomonadati</taxon>
        <taxon>Bacteroidota</taxon>
        <taxon>Flavobacteriia</taxon>
        <taxon>Flavobacteriales</taxon>
        <taxon>Flavobacteriaceae</taxon>
        <taxon>Flavobacterium</taxon>
    </lineage>
</organism>
<evidence type="ECO:0000313" key="5">
    <source>
        <dbReference type="EMBL" id="MFD2890606.1"/>
    </source>
</evidence>
<keyword evidence="6" id="KW-1185">Reference proteome</keyword>
<name>A0ABW5YHN8_9FLAO</name>
<evidence type="ECO:0000256" key="1">
    <source>
        <dbReference type="ARBA" id="ARBA00001561"/>
    </source>
</evidence>
<dbReference type="Gene3D" id="3.40.630.40">
    <property type="entry name" value="Zn-dependent exopeptidases"/>
    <property type="match status" value="1"/>
</dbReference>
<dbReference type="InterPro" id="IPR050695">
    <property type="entry name" value="N-acetylmuramoyl_amidase_3"/>
</dbReference>
<sequence>MLIKTKISILSKKATFLLFVGVLPFSFNAVFAQTKPKFKVVLDAGHGGTDPGNSYHGYVEKNIALQTTLLVGDILEKYNDIEILYTRKKDIFIELKDRPKVANEADADLFVSIHCNSVKNFGPMGTETFVMGLSRSNTNLEVAKNENSVILLEKDYKEKYNGFDPNRPESFIGLKILQEEYLSQSIELASKIENAFSTKLKRNSRGVKQAPLWVLDASYMPSVLIELGFLSNKTEGAYLNSDAGKNDMAKAIAEAVLEYKKQFYNSSGSTEAYVPTVTTTIPKENKEPAVETVQGVVFKVQISASSRKLETSPSNFKGLSSISVEQVGKVYKYFYGNENDYQMINKRMSEAKAKGYKDAYIVAYKDGVKISLSEAIK</sequence>
<reference evidence="6" key="1">
    <citation type="journal article" date="2019" name="Int. J. Syst. Evol. Microbiol.">
        <title>The Global Catalogue of Microorganisms (GCM) 10K type strain sequencing project: providing services to taxonomists for standard genome sequencing and annotation.</title>
        <authorList>
            <consortium name="The Broad Institute Genomics Platform"/>
            <consortium name="The Broad Institute Genome Sequencing Center for Infectious Disease"/>
            <person name="Wu L."/>
            <person name="Ma J."/>
        </authorList>
    </citation>
    <scope>NUCLEOTIDE SEQUENCE [LARGE SCALE GENOMIC DNA]</scope>
    <source>
        <strain evidence="6">KCTC 22671</strain>
    </source>
</reference>
<dbReference type="CDD" id="cd02696">
    <property type="entry name" value="MurNAc-LAA"/>
    <property type="match status" value="1"/>
</dbReference>
<dbReference type="EMBL" id="JBHUPC010000006">
    <property type="protein sequence ID" value="MFD2890606.1"/>
    <property type="molecule type" value="Genomic_DNA"/>
</dbReference>
<accession>A0ABW5YHN8</accession>
<dbReference type="SMART" id="SM00646">
    <property type="entry name" value="Ami_3"/>
    <property type="match status" value="1"/>
</dbReference>
<proteinExistence type="predicted"/>
<dbReference type="Pfam" id="PF01520">
    <property type="entry name" value="Amidase_3"/>
    <property type="match status" value="1"/>
</dbReference>
<keyword evidence="3" id="KW-0378">Hydrolase</keyword>
<dbReference type="InterPro" id="IPR002508">
    <property type="entry name" value="MurNAc-LAA_cat"/>
</dbReference>
<protein>
    <recommendedName>
        <fullName evidence="2">N-acetylmuramoyl-L-alanine amidase</fullName>
        <ecNumber evidence="2">3.5.1.28</ecNumber>
    </recommendedName>
</protein>
<dbReference type="PANTHER" id="PTHR30404:SF0">
    <property type="entry name" value="N-ACETYLMURAMOYL-L-ALANINE AMIDASE AMIC"/>
    <property type="match status" value="1"/>
</dbReference>
<gene>
    <name evidence="5" type="ORF">ACFS5J_01075</name>
</gene>
<dbReference type="SUPFAM" id="SSF53187">
    <property type="entry name" value="Zn-dependent exopeptidases"/>
    <property type="match status" value="1"/>
</dbReference>
<comment type="caution">
    <text evidence="5">The sequence shown here is derived from an EMBL/GenBank/DDBJ whole genome shotgun (WGS) entry which is preliminary data.</text>
</comment>
<dbReference type="Proteomes" id="UP001597534">
    <property type="component" value="Unassembled WGS sequence"/>
</dbReference>
<feature type="domain" description="MurNAc-LAA" evidence="4">
    <location>
        <begin position="99"/>
        <end position="257"/>
    </location>
</feature>
<comment type="catalytic activity">
    <reaction evidence="1">
        <text>Hydrolyzes the link between N-acetylmuramoyl residues and L-amino acid residues in certain cell-wall glycopeptides.</text>
        <dbReference type="EC" id="3.5.1.28"/>
    </reaction>
</comment>
<evidence type="ECO:0000256" key="3">
    <source>
        <dbReference type="ARBA" id="ARBA00022801"/>
    </source>
</evidence>
<evidence type="ECO:0000256" key="2">
    <source>
        <dbReference type="ARBA" id="ARBA00011901"/>
    </source>
</evidence>
<dbReference type="PANTHER" id="PTHR30404">
    <property type="entry name" value="N-ACETYLMURAMOYL-L-ALANINE AMIDASE"/>
    <property type="match status" value="1"/>
</dbReference>
<dbReference type="EC" id="3.5.1.28" evidence="2"/>